<dbReference type="SMART" id="SM00320">
    <property type="entry name" value="WD40"/>
    <property type="match status" value="4"/>
</dbReference>
<keyword evidence="18" id="KW-0137">Centromere</keyword>
<feature type="domain" description="Leucine-rich repeat and WD repeat-containing protein 1 LRR" evidence="22">
    <location>
        <begin position="20"/>
        <end position="199"/>
    </location>
</feature>
<evidence type="ECO:0000256" key="17">
    <source>
        <dbReference type="ARBA" id="ARBA00023242"/>
    </source>
</evidence>
<evidence type="ECO:0000256" key="19">
    <source>
        <dbReference type="ARBA" id="ARBA00033046"/>
    </source>
</evidence>
<dbReference type="InParanoid" id="C3Z479"/>
<evidence type="ECO:0000256" key="7">
    <source>
        <dbReference type="ARBA" id="ARBA00022454"/>
    </source>
</evidence>
<keyword evidence="9 20" id="KW-0853">WD repeat</keyword>
<dbReference type="PROSITE" id="PS51450">
    <property type="entry name" value="LRR"/>
    <property type="match status" value="1"/>
</dbReference>
<dbReference type="STRING" id="7739.C3Z479"/>
<dbReference type="InterPro" id="IPR019775">
    <property type="entry name" value="WD40_repeat_CS"/>
</dbReference>
<accession>C3Z479</accession>
<dbReference type="InterPro" id="IPR056160">
    <property type="entry name" value="WD_LRWD1"/>
</dbReference>
<dbReference type="GO" id="GO:0006260">
    <property type="term" value="P:DNA replication"/>
    <property type="evidence" value="ECO:0007669"/>
    <property type="project" value="UniProtKB-KW"/>
</dbReference>
<comment type="subcellular location">
    <subcellularLocation>
        <location evidence="4">Chromosome</location>
        <location evidence="4">Centromere</location>
        <location evidence="4">Kinetochore</location>
    </subcellularLocation>
    <subcellularLocation>
        <location evidence="3">Chromosome</location>
        <location evidence="3">Telomere</location>
    </subcellularLocation>
    <subcellularLocation>
        <location evidence="2">Cytoplasm</location>
        <location evidence="2">Cytoskeleton</location>
        <location evidence="2">Microtubule organizing center</location>
        <location evidence="2">Centrosome</location>
    </subcellularLocation>
    <subcellularLocation>
        <location evidence="1">Nucleus</location>
    </subcellularLocation>
</comment>
<dbReference type="SUPFAM" id="SSF52075">
    <property type="entry name" value="Outer arm dynein light chain 1"/>
    <property type="match status" value="1"/>
</dbReference>
<protein>
    <recommendedName>
        <fullName evidence="6">Leucine-rich repeat and WD repeat-containing protein 1</fullName>
    </recommendedName>
    <alternativeName>
        <fullName evidence="19">Origin recognition complex-associated protein</fullName>
    </alternativeName>
</protein>
<dbReference type="PANTHER" id="PTHR24370:SF10">
    <property type="entry name" value="LEUCINE-RICH REPEAT AND WD REPEAT-CONTAINING PROTEIN 1"/>
    <property type="match status" value="1"/>
</dbReference>
<dbReference type="AlphaFoldDB" id="C3Z479"/>
<keyword evidence="7" id="KW-0158">Chromosome</keyword>
<name>C3Z479_BRAFL</name>
<dbReference type="PANTHER" id="PTHR24370">
    <property type="entry name" value="OPTICIN"/>
    <property type="match status" value="1"/>
</dbReference>
<dbReference type="PROSITE" id="PS00678">
    <property type="entry name" value="WD_REPEATS_1"/>
    <property type="match status" value="1"/>
</dbReference>
<keyword evidence="13" id="KW-0995">Kinetochore</keyword>
<organism>
    <name type="scientific">Branchiostoma floridae</name>
    <name type="common">Florida lancelet</name>
    <name type="synonym">Amphioxus</name>
    <dbReference type="NCBI Taxonomy" id="7739"/>
    <lineage>
        <taxon>Eukaryota</taxon>
        <taxon>Metazoa</taxon>
        <taxon>Chordata</taxon>
        <taxon>Cephalochordata</taxon>
        <taxon>Leptocardii</taxon>
        <taxon>Amphioxiformes</taxon>
        <taxon>Branchiostomatidae</taxon>
        <taxon>Branchiostoma</taxon>
    </lineage>
</organism>
<sequence>MPPSPAPQVTKELIMQKTGCKQLSDVEKLDLSDLGLEKIDGDLFSRMSNLQNLNLSRNKLAAFPEDLGLHKLHTLDVRDNHMRSFLSLSQFQELQQVNIQDNPYTAADREQLTFLLPRLVSVDGETIQDTHRQYLKRVFGTSLEEKVEALWENQYRKMFNTSQSAGVQRLLQDQFIQTAKQKIQAGPASMVQLRDWRVWVNVCKFKTTVCSRQLSQKFTIETIAGKLVAEQDLNVVKGEASMSSKRSHDDDSTTNGGSSDVVAPSKKLRSVTFKDDAAEDISQTVSSRNGRVRIEILPKTLGTTLAKRTVRKPVTKRGSPAITVCSKESTADYEPSHILQCHSLKNNRDDMKTMVWKCVFEPDPDNTDKSTSIVATCGGESVCLLDCRTGKIVQKFTQPKEEFFCVTWMTIRVDGKSEKMTNILVVGGKRGKIYLIHPQQNIWYAEHEAHRRDMCSMVVHPDQPTWMYTGSYDKTIRLWDISPPKLPNYECRIRKLAEWSPPSIPLHMLLFPDRNLLLAACRSGCFGFMLNHKEDDWKKTYTTEFTFPKVKKCTEDGQEVETEFMDNMTLISSEVIASKLVGHGCIYLWNLPETLKRGAKIKVKGPKSLKVQPVAQLEWSKTFIDYIYFKMWPGYDVLVCGDDVGNTWMYDVSKFLTRKYPEDTPVPPAQKLFWPDCTWNGTRLSRESDEDEVLTVDSPSSSLSETKLPSVNDVAISSSGDYIVGVTDCNLVFVWRKNKAAV</sequence>
<dbReference type="GO" id="GO:0006325">
    <property type="term" value="P:chromatin organization"/>
    <property type="evidence" value="ECO:0007669"/>
    <property type="project" value="UniProtKB-KW"/>
</dbReference>
<dbReference type="GO" id="GO:0005813">
    <property type="term" value="C:centrosome"/>
    <property type="evidence" value="ECO:0007669"/>
    <property type="project" value="UniProtKB-SubCell"/>
</dbReference>
<dbReference type="SUPFAM" id="SSF50978">
    <property type="entry name" value="WD40 repeat-like"/>
    <property type="match status" value="1"/>
</dbReference>
<evidence type="ECO:0000256" key="12">
    <source>
        <dbReference type="ARBA" id="ARBA00022737"/>
    </source>
</evidence>
<keyword evidence="14" id="KW-0156">Chromatin regulator</keyword>
<evidence type="ECO:0000256" key="14">
    <source>
        <dbReference type="ARBA" id="ARBA00022853"/>
    </source>
</evidence>
<dbReference type="Gene3D" id="2.130.10.10">
    <property type="entry name" value="YVTN repeat-like/Quinoprotein amine dehydrogenase"/>
    <property type="match status" value="1"/>
</dbReference>
<reference evidence="24" key="1">
    <citation type="journal article" date="2008" name="Nature">
        <title>The amphioxus genome and the evolution of the chordate karyotype.</title>
        <authorList>
            <consortium name="US DOE Joint Genome Institute (JGI-PGF)"/>
            <person name="Putnam N.H."/>
            <person name="Butts T."/>
            <person name="Ferrier D.E.K."/>
            <person name="Furlong R.F."/>
            <person name="Hellsten U."/>
            <person name="Kawashima T."/>
            <person name="Robinson-Rechavi M."/>
            <person name="Shoguchi E."/>
            <person name="Terry A."/>
            <person name="Yu J.-K."/>
            <person name="Benito-Gutierrez E.L."/>
            <person name="Dubchak I."/>
            <person name="Garcia-Fernandez J."/>
            <person name="Gibson-Brown J.J."/>
            <person name="Grigoriev I.V."/>
            <person name="Horton A.C."/>
            <person name="de Jong P.J."/>
            <person name="Jurka J."/>
            <person name="Kapitonov V.V."/>
            <person name="Kohara Y."/>
            <person name="Kuroki Y."/>
            <person name="Lindquist E."/>
            <person name="Lucas S."/>
            <person name="Osoegawa K."/>
            <person name="Pennacchio L.A."/>
            <person name="Salamov A.A."/>
            <person name="Satou Y."/>
            <person name="Sauka-Spengler T."/>
            <person name="Schmutz J."/>
            <person name="Shin-I T."/>
            <person name="Toyoda A."/>
            <person name="Bronner-Fraser M."/>
            <person name="Fujiyama A."/>
            <person name="Holland L.Z."/>
            <person name="Holland P.W.H."/>
            <person name="Satoh N."/>
            <person name="Rokhsar D.S."/>
        </authorList>
    </citation>
    <scope>NUCLEOTIDE SEQUENCE [LARGE SCALE GENOMIC DNA]</scope>
    <source>
        <strain evidence="24">S238N-H82</strain>
        <tissue evidence="24">Testes</tissue>
    </source>
</reference>
<evidence type="ECO:0000259" key="23">
    <source>
        <dbReference type="Pfam" id="PF23215"/>
    </source>
</evidence>
<feature type="repeat" description="WD" evidence="20">
    <location>
        <begin position="447"/>
        <end position="482"/>
    </location>
</feature>
<evidence type="ECO:0000256" key="6">
    <source>
        <dbReference type="ARBA" id="ARBA00015536"/>
    </source>
</evidence>
<evidence type="ECO:0000256" key="16">
    <source>
        <dbReference type="ARBA" id="ARBA00023212"/>
    </source>
</evidence>
<evidence type="ECO:0000256" key="20">
    <source>
        <dbReference type="PROSITE-ProRule" id="PRU00221"/>
    </source>
</evidence>
<evidence type="ECO:0000256" key="1">
    <source>
        <dbReference type="ARBA" id="ARBA00004123"/>
    </source>
</evidence>
<feature type="region of interest" description="Disordered" evidence="21">
    <location>
        <begin position="239"/>
        <end position="262"/>
    </location>
</feature>
<dbReference type="InterPro" id="IPR001611">
    <property type="entry name" value="Leu-rich_rpt"/>
</dbReference>
<evidence type="ECO:0000256" key="10">
    <source>
        <dbReference type="ARBA" id="ARBA00022614"/>
    </source>
</evidence>
<evidence type="ECO:0000313" key="24">
    <source>
        <dbReference type="EMBL" id="EEN52692.1"/>
    </source>
</evidence>
<keyword evidence="17" id="KW-0539">Nucleus</keyword>
<dbReference type="Pfam" id="PF23211">
    <property type="entry name" value="LRR_LRWD1"/>
    <property type="match status" value="1"/>
</dbReference>
<dbReference type="eggNOG" id="KOG0619">
    <property type="taxonomic scope" value="Eukaryota"/>
</dbReference>
<proteinExistence type="inferred from homology"/>
<keyword evidence="10" id="KW-0433">Leucine-rich repeat</keyword>
<evidence type="ECO:0000256" key="4">
    <source>
        <dbReference type="ARBA" id="ARBA00004629"/>
    </source>
</evidence>
<dbReference type="InterPro" id="IPR052489">
    <property type="entry name" value="LRWD1"/>
</dbReference>
<dbReference type="InterPro" id="IPR001680">
    <property type="entry name" value="WD40_rpt"/>
</dbReference>
<evidence type="ECO:0000256" key="21">
    <source>
        <dbReference type="SAM" id="MobiDB-lite"/>
    </source>
</evidence>
<keyword evidence="16" id="KW-0206">Cytoskeleton</keyword>
<evidence type="ECO:0000256" key="13">
    <source>
        <dbReference type="ARBA" id="ARBA00022838"/>
    </source>
</evidence>
<evidence type="ECO:0000256" key="5">
    <source>
        <dbReference type="ARBA" id="ARBA00007545"/>
    </source>
</evidence>
<keyword evidence="11" id="KW-0235">DNA replication</keyword>
<dbReference type="InterPro" id="IPR036322">
    <property type="entry name" value="WD40_repeat_dom_sf"/>
</dbReference>
<evidence type="ECO:0000256" key="8">
    <source>
        <dbReference type="ARBA" id="ARBA00022490"/>
    </source>
</evidence>
<dbReference type="Gene3D" id="3.80.10.10">
    <property type="entry name" value="Ribonuclease Inhibitor"/>
    <property type="match status" value="1"/>
</dbReference>
<evidence type="ECO:0000259" key="22">
    <source>
        <dbReference type="Pfam" id="PF23211"/>
    </source>
</evidence>
<evidence type="ECO:0000256" key="11">
    <source>
        <dbReference type="ARBA" id="ARBA00022705"/>
    </source>
</evidence>
<dbReference type="GO" id="GO:0000781">
    <property type="term" value="C:chromosome, telomeric region"/>
    <property type="evidence" value="ECO:0007669"/>
    <property type="project" value="UniProtKB-SubCell"/>
</dbReference>
<dbReference type="InterPro" id="IPR056363">
    <property type="entry name" value="LRR_LRWD1_dom"/>
</dbReference>
<gene>
    <name evidence="24" type="ORF">BRAFLDRAFT_122031</name>
</gene>
<keyword evidence="8" id="KW-0963">Cytoplasm</keyword>
<keyword evidence="15" id="KW-0779">Telomere</keyword>
<evidence type="ECO:0000256" key="9">
    <source>
        <dbReference type="ARBA" id="ARBA00022574"/>
    </source>
</evidence>
<dbReference type="PROSITE" id="PS50294">
    <property type="entry name" value="WD_REPEATS_REGION"/>
    <property type="match status" value="1"/>
</dbReference>
<dbReference type="Pfam" id="PF23215">
    <property type="entry name" value="WD_LRWD1"/>
    <property type="match status" value="1"/>
</dbReference>
<evidence type="ECO:0000256" key="2">
    <source>
        <dbReference type="ARBA" id="ARBA00004300"/>
    </source>
</evidence>
<dbReference type="EMBL" id="GG666578">
    <property type="protein sequence ID" value="EEN52692.1"/>
    <property type="molecule type" value="Genomic_DNA"/>
</dbReference>
<evidence type="ECO:0000256" key="18">
    <source>
        <dbReference type="ARBA" id="ARBA00023328"/>
    </source>
</evidence>
<comment type="similarity">
    <text evidence="5">Belongs to the LRWD1 family.</text>
</comment>
<evidence type="ECO:0000256" key="3">
    <source>
        <dbReference type="ARBA" id="ARBA00004574"/>
    </source>
</evidence>
<dbReference type="GO" id="GO:0000776">
    <property type="term" value="C:kinetochore"/>
    <property type="evidence" value="ECO:0007669"/>
    <property type="project" value="UniProtKB-KW"/>
</dbReference>
<dbReference type="InterPro" id="IPR032675">
    <property type="entry name" value="LRR_dom_sf"/>
</dbReference>
<feature type="domain" description="Leucine-rich repeat and WD repeat-containing protein 1 WD" evidence="23">
    <location>
        <begin position="331"/>
        <end position="681"/>
    </location>
</feature>
<dbReference type="GO" id="GO:0005634">
    <property type="term" value="C:nucleus"/>
    <property type="evidence" value="ECO:0007669"/>
    <property type="project" value="UniProtKB-SubCell"/>
</dbReference>
<dbReference type="InterPro" id="IPR015943">
    <property type="entry name" value="WD40/YVTN_repeat-like_dom_sf"/>
</dbReference>
<keyword evidence="12" id="KW-0677">Repeat</keyword>
<evidence type="ECO:0000256" key="15">
    <source>
        <dbReference type="ARBA" id="ARBA00022895"/>
    </source>
</evidence>
<dbReference type="PROSITE" id="PS50082">
    <property type="entry name" value="WD_REPEATS_2"/>
    <property type="match status" value="1"/>
</dbReference>